<reference evidence="2 3" key="1">
    <citation type="submission" date="2016-09" db="EMBL/GenBank/DDBJ databases">
        <title>Isolation, identification and antibiotic sensitivity analysis of bacterial pathogen from juvenile Hippocampus erectus with tail-rotted disease.</title>
        <authorList>
            <person name="Yang Q."/>
        </authorList>
    </citation>
    <scope>NUCLEOTIDE SEQUENCE [LARGE SCALE GENOMIC DNA]</scope>
    <source>
        <strain evidence="2 3">HM-10</strain>
    </source>
</reference>
<gene>
    <name evidence="2" type="ORF">BI375_14565</name>
</gene>
<evidence type="ECO:0000313" key="2">
    <source>
        <dbReference type="EMBL" id="OHY94872.1"/>
    </source>
</evidence>
<organism evidence="2 3">
    <name type="scientific">Vibrio rotiferianus</name>
    <dbReference type="NCBI Taxonomy" id="190895"/>
    <lineage>
        <taxon>Bacteria</taxon>
        <taxon>Pseudomonadati</taxon>
        <taxon>Pseudomonadota</taxon>
        <taxon>Gammaproteobacteria</taxon>
        <taxon>Vibrionales</taxon>
        <taxon>Vibrionaceae</taxon>
        <taxon>Vibrio</taxon>
    </lineage>
</organism>
<feature type="transmembrane region" description="Helical" evidence="1">
    <location>
        <begin position="16"/>
        <end position="36"/>
    </location>
</feature>
<keyword evidence="1" id="KW-0812">Transmembrane</keyword>
<comment type="caution">
    <text evidence="2">The sequence shown here is derived from an EMBL/GenBank/DDBJ whole genome shotgun (WGS) entry which is preliminary data.</text>
</comment>
<evidence type="ECO:0008006" key="4">
    <source>
        <dbReference type="Google" id="ProtNLM"/>
    </source>
</evidence>
<protein>
    <recommendedName>
        <fullName evidence="4">Twin-arginine translocase subunit TatC</fullName>
    </recommendedName>
</protein>
<keyword evidence="1" id="KW-0472">Membrane</keyword>
<sequence>MDTKEYAPEYTSKEKLVRVMSVGVLGAGVFGLYKFIAKPYLEGIASDPECYEIMGMSGVEFVWNLIFFGYPFLMFVLTVVLMLPLGIRGFIEGQFPPRGVKVYKPTVIRRGALGVFFSAVHIVLPASAFGLTVWGHFQIDIMMALHSPQQIAVCTQTYNL</sequence>
<dbReference type="Proteomes" id="UP000180133">
    <property type="component" value="Unassembled WGS sequence"/>
</dbReference>
<feature type="transmembrane region" description="Helical" evidence="1">
    <location>
        <begin position="112"/>
        <end position="137"/>
    </location>
</feature>
<proteinExistence type="predicted"/>
<accession>A0ABX3DBR8</accession>
<evidence type="ECO:0000256" key="1">
    <source>
        <dbReference type="SAM" id="Phobius"/>
    </source>
</evidence>
<dbReference type="EMBL" id="MKFT01000004">
    <property type="protein sequence ID" value="OHY94872.1"/>
    <property type="molecule type" value="Genomic_DNA"/>
</dbReference>
<name>A0ABX3DBR8_9VIBR</name>
<dbReference type="RefSeq" id="WP_071235658.1">
    <property type="nucleotide sequence ID" value="NZ_KV861322.1"/>
</dbReference>
<keyword evidence="1" id="KW-1133">Transmembrane helix</keyword>
<keyword evidence="3" id="KW-1185">Reference proteome</keyword>
<feature type="transmembrane region" description="Helical" evidence="1">
    <location>
        <begin position="61"/>
        <end position="91"/>
    </location>
</feature>
<evidence type="ECO:0000313" key="3">
    <source>
        <dbReference type="Proteomes" id="UP000180133"/>
    </source>
</evidence>